<feature type="binding site" evidence="7">
    <location>
        <begin position="334"/>
        <end position="335"/>
    </location>
    <ligand>
        <name>FMN</name>
        <dbReference type="ChEBI" id="CHEBI:58210"/>
    </ligand>
</feature>
<dbReference type="InterPro" id="IPR012133">
    <property type="entry name" value="Alpha-hydoxy_acid_DH_FMN"/>
</dbReference>
<dbReference type="EMBL" id="WKKI01000079">
    <property type="protein sequence ID" value="MRX74332.1"/>
    <property type="molecule type" value="Genomic_DNA"/>
</dbReference>
<feature type="binding site" evidence="7">
    <location>
        <begin position="95"/>
        <end position="97"/>
    </location>
    <ligand>
        <name>FMN</name>
        <dbReference type="ChEBI" id="CHEBI:58210"/>
    </ligand>
</feature>
<gene>
    <name evidence="9" type="ORF">GJU40_19620</name>
</gene>
<feature type="active site" description="Proton acceptor" evidence="6">
    <location>
        <position position="280"/>
    </location>
</feature>
<feature type="binding site" evidence="7">
    <location>
        <position position="146"/>
    </location>
    <ligand>
        <name>FMN</name>
        <dbReference type="ChEBI" id="CHEBI:58210"/>
    </ligand>
</feature>
<comment type="cofactor">
    <cofactor evidence="1">
        <name>FMN</name>
        <dbReference type="ChEBI" id="CHEBI:58210"/>
    </cofactor>
</comment>
<dbReference type="PROSITE" id="PS51349">
    <property type="entry name" value="FMN_HYDROXY_ACID_DH_2"/>
    <property type="match status" value="1"/>
</dbReference>
<evidence type="ECO:0000256" key="5">
    <source>
        <dbReference type="ARBA" id="ARBA00048754"/>
    </source>
</evidence>
<dbReference type="Pfam" id="PF01070">
    <property type="entry name" value="FMN_dh"/>
    <property type="match status" value="1"/>
</dbReference>
<evidence type="ECO:0000256" key="1">
    <source>
        <dbReference type="ARBA" id="ARBA00001917"/>
    </source>
</evidence>
<feature type="binding site" evidence="7">
    <location>
        <position position="42"/>
    </location>
    <ligand>
        <name>glyoxylate</name>
        <dbReference type="ChEBI" id="CHEBI:36655"/>
    </ligand>
</feature>
<dbReference type="InterPro" id="IPR013785">
    <property type="entry name" value="Aldolase_TIM"/>
</dbReference>
<feature type="domain" description="FMN hydroxy acid dehydrogenase" evidence="8">
    <location>
        <begin position="16"/>
        <end position="385"/>
    </location>
</feature>
<comment type="catalytic activity">
    <reaction evidence="5">
        <text>(S)-lactate + O2 = pyruvate + H2O2</text>
        <dbReference type="Rhea" id="RHEA:55868"/>
        <dbReference type="ChEBI" id="CHEBI:15361"/>
        <dbReference type="ChEBI" id="CHEBI:15379"/>
        <dbReference type="ChEBI" id="CHEBI:16240"/>
        <dbReference type="ChEBI" id="CHEBI:16651"/>
    </reaction>
    <physiologicalReaction direction="left-to-right" evidence="5">
        <dbReference type="Rhea" id="RHEA:55869"/>
    </physiologicalReaction>
</comment>
<reference evidence="9 10" key="1">
    <citation type="submission" date="2019-11" db="EMBL/GenBank/DDBJ databases">
        <title>Bacillus lacus genome.</title>
        <authorList>
            <person name="Allen C.J."/>
            <person name="Newman J.D."/>
        </authorList>
    </citation>
    <scope>NUCLEOTIDE SEQUENCE [LARGE SCALE GENOMIC DNA]</scope>
    <source>
        <strain evidence="9 10">KCTC 33946</strain>
    </source>
</reference>
<dbReference type="GO" id="GO:0016491">
    <property type="term" value="F:oxidoreductase activity"/>
    <property type="evidence" value="ECO:0007669"/>
    <property type="project" value="UniProtKB-KW"/>
</dbReference>
<dbReference type="RefSeq" id="WP_154309781.1">
    <property type="nucleotide sequence ID" value="NZ_WKKI01000079.1"/>
</dbReference>
<dbReference type="InterPro" id="IPR008259">
    <property type="entry name" value="FMN_hydac_DH_AS"/>
</dbReference>
<protein>
    <recommendedName>
        <fullName evidence="4">L-lactate oxidase</fullName>
    </recommendedName>
</protein>
<dbReference type="PIRSF" id="PIRSF000138">
    <property type="entry name" value="Al-hdrx_acd_dh"/>
    <property type="match status" value="1"/>
</dbReference>
<feature type="binding site" evidence="7">
    <location>
        <position position="174"/>
    </location>
    <ligand>
        <name>FMN</name>
        <dbReference type="ChEBI" id="CHEBI:58210"/>
    </ligand>
</feature>
<dbReference type="FunFam" id="3.20.20.70:FF:000056">
    <property type="entry name" value="hydroxyacid oxidase 2"/>
    <property type="match status" value="1"/>
</dbReference>
<feature type="binding site" evidence="7">
    <location>
        <position position="283"/>
    </location>
    <ligand>
        <name>glyoxylate</name>
        <dbReference type="ChEBI" id="CHEBI:36655"/>
    </ligand>
</feature>
<feature type="binding site" evidence="7">
    <location>
        <position position="278"/>
    </location>
    <ligand>
        <name>FMN</name>
        <dbReference type="ChEBI" id="CHEBI:58210"/>
    </ligand>
</feature>
<dbReference type="InterPro" id="IPR000262">
    <property type="entry name" value="FMN-dep_DH"/>
</dbReference>
<keyword evidence="7" id="KW-0285">Flavoprotein</keyword>
<feature type="binding site" evidence="7">
    <location>
        <position position="256"/>
    </location>
    <ligand>
        <name>FMN</name>
        <dbReference type="ChEBI" id="CHEBI:58210"/>
    </ligand>
</feature>
<proteinExistence type="inferred from homology"/>
<dbReference type="AlphaFoldDB" id="A0A7X2M171"/>
<comment type="similarity">
    <text evidence="3">Belongs to the FMN-dependent alpha-hydroxy acid dehydrogenase family.</text>
</comment>
<dbReference type="PANTHER" id="PTHR10578">
    <property type="entry name" value="S -2-HYDROXY-ACID OXIDASE-RELATED"/>
    <property type="match status" value="1"/>
</dbReference>
<feature type="binding site" evidence="7">
    <location>
        <position position="183"/>
    </location>
    <ligand>
        <name>glyoxylate</name>
        <dbReference type="ChEBI" id="CHEBI:36655"/>
    </ligand>
</feature>
<dbReference type="InterPro" id="IPR037396">
    <property type="entry name" value="FMN_HAD"/>
</dbReference>
<dbReference type="Gene3D" id="3.20.20.70">
    <property type="entry name" value="Aldolase class I"/>
    <property type="match status" value="1"/>
</dbReference>
<keyword evidence="2" id="KW-0560">Oxidoreductase</keyword>
<dbReference type="GO" id="GO:0005737">
    <property type="term" value="C:cytoplasm"/>
    <property type="evidence" value="ECO:0007669"/>
    <property type="project" value="UniProtKB-ARBA"/>
</dbReference>
<evidence type="ECO:0000259" key="8">
    <source>
        <dbReference type="PROSITE" id="PS51349"/>
    </source>
</evidence>
<evidence type="ECO:0000256" key="7">
    <source>
        <dbReference type="PIRSR" id="PIRSR000138-2"/>
    </source>
</evidence>
<feature type="binding site" evidence="7">
    <location>
        <position position="280"/>
    </location>
    <ligand>
        <name>glyoxylate</name>
        <dbReference type="ChEBI" id="CHEBI:36655"/>
    </ligand>
</feature>
<evidence type="ECO:0000256" key="6">
    <source>
        <dbReference type="PIRSR" id="PIRSR000138-1"/>
    </source>
</evidence>
<dbReference type="PANTHER" id="PTHR10578:SF143">
    <property type="entry name" value="FMN-DEPENDENT ALPHA-HYDROXY ACID DEHYDROGENASE PB1A11.03"/>
    <property type="match status" value="1"/>
</dbReference>
<dbReference type="SUPFAM" id="SSF51395">
    <property type="entry name" value="FMN-linked oxidoreductases"/>
    <property type="match status" value="1"/>
</dbReference>
<keyword evidence="7" id="KW-0288">FMN</keyword>
<evidence type="ECO:0000256" key="3">
    <source>
        <dbReference type="ARBA" id="ARBA00024042"/>
    </source>
</evidence>
<keyword evidence="10" id="KW-1185">Reference proteome</keyword>
<name>A0A7X2M171_9BACI</name>
<comment type="caution">
    <text evidence="9">The sequence shown here is derived from an EMBL/GenBank/DDBJ whole genome shotgun (WGS) entry which is preliminary data.</text>
</comment>
<feature type="binding site" evidence="7">
    <location>
        <begin position="311"/>
        <end position="315"/>
    </location>
    <ligand>
        <name>FMN</name>
        <dbReference type="ChEBI" id="CHEBI:58210"/>
    </ligand>
</feature>
<feature type="binding site" evidence="7">
    <location>
        <position position="148"/>
    </location>
    <ligand>
        <name>glyoxylate</name>
        <dbReference type="ChEBI" id="CHEBI:36655"/>
    </ligand>
</feature>
<evidence type="ECO:0000313" key="9">
    <source>
        <dbReference type="EMBL" id="MRX74332.1"/>
    </source>
</evidence>
<organism evidence="9 10">
    <name type="scientific">Metabacillus lacus</name>
    <dbReference type="NCBI Taxonomy" id="1983721"/>
    <lineage>
        <taxon>Bacteria</taxon>
        <taxon>Bacillati</taxon>
        <taxon>Bacillota</taxon>
        <taxon>Bacilli</taxon>
        <taxon>Bacillales</taxon>
        <taxon>Bacillaceae</taxon>
        <taxon>Metabacillus</taxon>
    </lineage>
</organism>
<evidence type="ECO:0000256" key="4">
    <source>
        <dbReference type="ARBA" id="ARBA00029513"/>
    </source>
</evidence>
<sequence length="386" mass="42426">MSFGNLVQSKVYQQLEKNIIPVSYEELEAKAREHLEDKPFYYVAASAGAQSAADKNNRAFEKWQIVPRMLCDTSSRDLSVSLFGKKMEYPVLCAPIGVQSIIHPQGELASARAAAAMKIPFISSTASTYSLEKISEAYGEGEKWFQLYWSSDREVAGSMVRRADQAGYSAIVITLDTPMMAWREKDIEHAYLPFLEAKGIGNYLEDPVFCSRLEVSPQEDIKAAVLLWAKIFGNPSLTWKDLEYLRMQTNLPILLKGILHPEDARLAEEHGADGIIVSNHGGRQLDGVIPAIDALPDVVEAVGDRVPVLMDSGIRRGADIVKALSLGAKAVFIGRPYMYGLALAGEEGVKQVLRNILADFDLSMALSGKCSVAELNRGLLRGSSVR</sequence>
<dbReference type="Proteomes" id="UP000448867">
    <property type="component" value="Unassembled WGS sequence"/>
</dbReference>
<dbReference type="OrthoDB" id="9770452at2"/>
<evidence type="ECO:0000313" key="10">
    <source>
        <dbReference type="Proteomes" id="UP000448867"/>
    </source>
</evidence>
<evidence type="ECO:0000256" key="2">
    <source>
        <dbReference type="ARBA" id="ARBA00023002"/>
    </source>
</evidence>
<feature type="binding site" evidence="7">
    <location>
        <position position="124"/>
    </location>
    <ligand>
        <name>FMN</name>
        <dbReference type="ChEBI" id="CHEBI:58210"/>
    </ligand>
</feature>
<dbReference type="GO" id="GO:0010181">
    <property type="term" value="F:FMN binding"/>
    <property type="evidence" value="ECO:0007669"/>
    <property type="project" value="InterPro"/>
</dbReference>
<accession>A0A7X2M171</accession>
<dbReference type="PROSITE" id="PS00557">
    <property type="entry name" value="FMN_HYDROXY_ACID_DH_1"/>
    <property type="match status" value="1"/>
</dbReference>